<proteinExistence type="predicted"/>
<reference evidence="2 3" key="1">
    <citation type="submission" date="2020-09" db="EMBL/GenBank/DDBJ databases">
        <title>Methylomonas albis sp. nov. and Methylomonas fluvii sp. nov.: Two cold-adapted methanotrophs from the River Elbe and an amended description of Methylovulum psychrotolerans strain Eb1.</title>
        <authorList>
            <person name="Bussmann I.K."/>
            <person name="Klings K.-W."/>
            <person name="Warnstedt J."/>
            <person name="Hoppert M."/>
            <person name="Saborowski A."/>
            <person name="Horn F."/>
            <person name="Liebner S."/>
        </authorList>
    </citation>
    <scope>NUCLEOTIDE SEQUENCE [LARGE SCALE GENOMIC DNA]</scope>
    <source>
        <strain evidence="2 3">EbA</strain>
    </source>
</reference>
<evidence type="ECO:0000313" key="2">
    <source>
        <dbReference type="EMBL" id="MBD9357267.1"/>
    </source>
</evidence>
<comment type="caution">
    <text evidence="2">The sequence shown here is derived from an EMBL/GenBank/DDBJ whole genome shotgun (WGS) entry which is preliminary data.</text>
</comment>
<evidence type="ECO:0000313" key="3">
    <source>
        <dbReference type="Proteomes" id="UP000652176"/>
    </source>
</evidence>
<name>A0ABR9D2D3_9GAMM</name>
<feature type="compositionally biased region" description="Low complexity" evidence="1">
    <location>
        <begin position="16"/>
        <end position="32"/>
    </location>
</feature>
<feature type="compositionally biased region" description="Basic and acidic residues" evidence="1">
    <location>
        <begin position="38"/>
        <end position="56"/>
    </location>
</feature>
<accession>A0ABR9D2D3</accession>
<dbReference type="EMBL" id="JACXSS010000001">
    <property type="protein sequence ID" value="MBD9357267.1"/>
    <property type="molecule type" value="Genomic_DNA"/>
</dbReference>
<keyword evidence="3" id="KW-1185">Reference proteome</keyword>
<sequence>MSSVSGVGSTPYFPITNQPKQAAANQQPATPAVQAVVKDADGDNDARKGSKIDTYA</sequence>
<dbReference type="RefSeq" id="WP_192375552.1">
    <property type="nucleotide sequence ID" value="NZ_CAJHIV010000001.1"/>
</dbReference>
<evidence type="ECO:0000256" key="1">
    <source>
        <dbReference type="SAM" id="MobiDB-lite"/>
    </source>
</evidence>
<feature type="region of interest" description="Disordered" evidence="1">
    <location>
        <begin position="1"/>
        <end position="32"/>
    </location>
</feature>
<gene>
    <name evidence="2" type="ORF">IE877_15495</name>
</gene>
<protein>
    <submittedName>
        <fullName evidence="2">Uncharacterized protein</fullName>
    </submittedName>
</protein>
<feature type="region of interest" description="Disordered" evidence="1">
    <location>
        <begin position="37"/>
        <end position="56"/>
    </location>
</feature>
<organism evidence="2 3">
    <name type="scientific">Methylomonas albis</name>
    <dbReference type="NCBI Taxonomy" id="1854563"/>
    <lineage>
        <taxon>Bacteria</taxon>
        <taxon>Pseudomonadati</taxon>
        <taxon>Pseudomonadota</taxon>
        <taxon>Gammaproteobacteria</taxon>
        <taxon>Methylococcales</taxon>
        <taxon>Methylococcaceae</taxon>
        <taxon>Methylomonas</taxon>
    </lineage>
</organism>
<dbReference type="Proteomes" id="UP000652176">
    <property type="component" value="Unassembled WGS sequence"/>
</dbReference>